<gene>
    <name evidence="3" type="ORF">BIV23_29780</name>
</gene>
<keyword evidence="2" id="KW-0472">Membrane</keyword>
<reference evidence="3 4" key="1">
    <citation type="submission" date="2016-10" db="EMBL/GenBank/DDBJ databases">
        <title>Genome sequence of Streptomyces sp. MUSC 1.</title>
        <authorList>
            <person name="Lee L.-H."/>
            <person name="Ser H.-L."/>
            <person name="Law J.W.-F."/>
        </authorList>
    </citation>
    <scope>NUCLEOTIDE SEQUENCE [LARGE SCALE GENOMIC DNA]</scope>
    <source>
        <strain evidence="3 4">MUSC 1</strain>
    </source>
</reference>
<dbReference type="RefSeq" id="WP_071384084.1">
    <property type="nucleotide sequence ID" value="NZ_MLYO01000054.1"/>
</dbReference>
<name>A0A1S2PXH4_9ACTN</name>
<accession>A0A1S2PXH4</accession>
<feature type="region of interest" description="Disordered" evidence="1">
    <location>
        <begin position="576"/>
        <end position="679"/>
    </location>
</feature>
<feature type="transmembrane region" description="Helical" evidence="2">
    <location>
        <begin position="689"/>
        <end position="710"/>
    </location>
</feature>
<dbReference type="OrthoDB" id="3441998at2"/>
<keyword evidence="2" id="KW-1133">Transmembrane helix</keyword>
<keyword evidence="2" id="KW-0812">Transmembrane</keyword>
<dbReference type="AlphaFoldDB" id="A0A1S2PXH4"/>
<evidence type="ECO:0000313" key="4">
    <source>
        <dbReference type="Proteomes" id="UP000179642"/>
    </source>
</evidence>
<comment type="caution">
    <text evidence="3">The sequence shown here is derived from an EMBL/GenBank/DDBJ whole genome shotgun (WGS) entry which is preliminary data.</text>
</comment>
<dbReference type="Proteomes" id="UP000179642">
    <property type="component" value="Unassembled WGS sequence"/>
</dbReference>
<organism evidence="3 4">
    <name type="scientific">Streptomyces monashensis</name>
    <dbReference type="NCBI Taxonomy" id="1678012"/>
    <lineage>
        <taxon>Bacteria</taxon>
        <taxon>Bacillati</taxon>
        <taxon>Actinomycetota</taxon>
        <taxon>Actinomycetes</taxon>
        <taxon>Kitasatosporales</taxon>
        <taxon>Streptomycetaceae</taxon>
        <taxon>Streptomyces</taxon>
    </lineage>
</organism>
<proteinExistence type="predicted"/>
<sequence>MTTVDQILFGWAERDHEGNAGVRPVAHSGLRTIDRWAKRLQYVWATQDGQGDQPEAAASLVHLVFEDEAAVLRKLPSRNPHGRGGATLTHVLVGDPHAIDTRLALGLHDWPGWQDREPDGTCGPLAPLDLAGLEQAARPGLAALREEAAGIPADQLTTLVARVLADPAEDFSVIARPQLALPMMTALLDIVGPVAGRPWTFAGRESTDKGSHQPRVVFLAARPPQSMYINQRLRVDVGDPPPASETARFAAQLVELYRAAGHPALERIRPHRPLTDAVDVAGWQRSVPIVDGRIADPRPGPDVFLDDALLEQAAARGALVSGQADLVGELRRQPADWLAAALRRWRPLEQRAVRRRALRDLLVSEAVEAALADGPDALVHATADAEPPAATVAAAFLRHVPDEGLDLSRAAHRRLLVVALHLGLPAGALDHGGLLAASPPDELLDFVARHAEYFPDAAHLVLRHLADAGQSPDTARLWYGHGLLLGPVDRIAAGDRAKETDCFRQLLIAAHGPAVDRTAARELVERAGVRAPLGLYAAALELAADDAAQQPIRYELSEQFLRDHGYAGPVTGSAAASAYGTRPHAPVTGGSAAHTPTAAPAASTARPVPAPDQPRPAHPHPHAEWAHPVSAGAGRPAQRVDPDPARWDTSVPPQRPAHGPGDPYSGSGPRTPPDDGGRRGLDRLGLDGVSLFFLSALVLILVGALGYVVLNSML</sequence>
<evidence type="ECO:0000256" key="1">
    <source>
        <dbReference type="SAM" id="MobiDB-lite"/>
    </source>
</evidence>
<protein>
    <submittedName>
        <fullName evidence="3">Uncharacterized protein</fullName>
    </submittedName>
</protein>
<feature type="compositionally biased region" description="Low complexity" evidence="1">
    <location>
        <begin position="592"/>
        <end position="607"/>
    </location>
</feature>
<evidence type="ECO:0000313" key="3">
    <source>
        <dbReference type="EMBL" id="OIJ98541.1"/>
    </source>
</evidence>
<keyword evidence="4" id="KW-1185">Reference proteome</keyword>
<dbReference type="EMBL" id="MLYO01000054">
    <property type="protein sequence ID" value="OIJ98541.1"/>
    <property type="molecule type" value="Genomic_DNA"/>
</dbReference>
<evidence type="ECO:0000256" key="2">
    <source>
        <dbReference type="SAM" id="Phobius"/>
    </source>
</evidence>